<name>A0A0B3Y195_9ALTE</name>
<evidence type="ECO:0000313" key="3">
    <source>
        <dbReference type="Proteomes" id="UP000031197"/>
    </source>
</evidence>
<dbReference type="InterPro" id="IPR011250">
    <property type="entry name" value="OMP/PagP_B-barrel"/>
</dbReference>
<dbReference type="PANTHER" id="PTHR36920">
    <property type="match status" value="1"/>
</dbReference>
<evidence type="ECO:0000256" key="1">
    <source>
        <dbReference type="SAM" id="SignalP"/>
    </source>
</evidence>
<dbReference type="GO" id="GO:0055085">
    <property type="term" value="P:transmembrane transport"/>
    <property type="evidence" value="ECO:0007669"/>
    <property type="project" value="TreeGrafter"/>
</dbReference>
<dbReference type="InterPro" id="IPR005618">
    <property type="entry name" value="OMPW"/>
</dbReference>
<comment type="caution">
    <text evidence="2">The sequence shown here is derived from an EMBL/GenBank/DDBJ whole genome shotgun (WGS) entry which is preliminary data.</text>
</comment>
<dbReference type="GeneID" id="56265219"/>
<reference evidence="2 3" key="1">
    <citation type="submission" date="2014-12" db="EMBL/GenBank/DDBJ databases">
        <title>Genome sequencing of Alteromonas marina AD001.</title>
        <authorList>
            <person name="Adrian T.G.S."/>
            <person name="Chan K.G."/>
        </authorList>
    </citation>
    <scope>NUCLEOTIDE SEQUENCE [LARGE SCALE GENOMIC DNA]</scope>
    <source>
        <strain evidence="2 3">AD001</strain>
    </source>
</reference>
<dbReference type="PANTHER" id="PTHR36920:SF1">
    <property type="entry name" value="OUTER MEMBRANE PROTEIN W"/>
    <property type="match status" value="1"/>
</dbReference>
<protein>
    <submittedName>
        <fullName evidence="2">Membrane protein</fullName>
    </submittedName>
</protein>
<sequence length="226" mass="24213">MRKHFLSASALCLTLAALSPLASAHQQGDWIVRGGLTTVAPDESTSNIVAGGTDLGVALNIDNDTQLGLNVAYFITDNINIELLAATPFKHDVNFSVADPLGTGNQLGEVTHLPPTLTANYYFNDASSAFQPYIGAGINYTFIFDEEFTGANETAGLSDLSLDNSFGLSAQVGMDYQIDTKWHVNASVRFIDIDTEATFKVGDAAGKVSDIEIDPWVYTLSVGYTF</sequence>
<feature type="chain" id="PRO_5002086910" evidence="1">
    <location>
        <begin position="25"/>
        <end position="226"/>
    </location>
</feature>
<dbReference type="RefSeq" id="WP_014947736.1">
    <property type="nucleotide sequence ID" value="NZ_JWLW01000045.1"/>
</dbReference>
<organism evidence="2 3">
    <name type="scientific">Alteromonas marina</name>
    <dbReference type="NCBI Taxonomy" id="203795"/>
    <lineage>
        <taxon>Bacteria</taxon>
        <taxon>Pseudomonadati</taxon>
        <taxon>Pseudomonadota</taxon>
        <taxon>Gammaproteobacteria</taxon>
        <taxon>Alteromonadales</taxon>
        <taxon>Alteromonadaceae</taxon>
        <taxon>Alteromonas/Salinimonas group</taxon>
        <taxon>Alteromonas</taxon>
    </lineage>
</organism>
<dbReference type="OrthoDB" id="9807574at2"/>
<accession>A0A0B3Y195</accession>
<dbReference type="Gene3D" id="2.40.160.20">
    <property type="match status" value="1"/>
</dbReference>
<dbReference type="EMBL" id="JWLW01000045">
    <property type="protein sequence ID" value="KHT47204.1"/>
    <property type="molecule type" value="Genomic_DNA"/>
</dbReference>
<dbReference type="GO" id="GO:0019867">
    <property type="term" value="C:outer membrane"/>
    <property type="evidence" value="ECO:0007669"/>
    <property type="project" value="InterPro"/>
</dbReference>
<dbReference type="Proteomes" id="UP000031197">
    <property type="component" value="Unassembled WGS sequence"/>
</dbReference>
<keyword evidence="3" id="KW-1185">Reference proteome</keyword>
<feature type="signal peptide" evidence="1">
    <location>
        <begin position="1"/>
        <end position="24"/>
    </location>
</feature>
<dbReference type="AlphaFoldDB" id="A0A0B3Y195"/>
<proteinExistence type="predicted"/>
<evidence type="ECO:0000313" key="2">
    <source>
        <dbReference type="EMBL" id="KHT47204.1"/>
    </source>
</evidence>
<dbReference type="Pfam" id="PF03922">
    <property type="entry name" value="OmpW"/>
    <property type="match status" value="1"/>
</dbReference>
<keyword evidence="1" id="KW-0732">Signal</keyword>
<gene>
    <name evidence="2" type="ORF">RJ41_14630</name>
</gene>
<dbReference type="SUPFAM" id="SSF56925">
    <property type="entry name" value="OMPA-like"/>
    <property type="match status" value="1"/>
</dbReference>